<accession>A0A7C2FY92</accession>
<dbReference type="AlphaFoldDB" id="A0A7C2FY92"/>
<protein>
    <submittedName>
        <fullName evidence="1">YkgJ family cysteine cluster protein</fullName>
    </submittedName>
</protein>
<dbReference type="PANTHER" id="PTHR35866">
    <property type="entry name" value="PUTATIVE-RELATED"/>
    <property type="match status" value="1"/>
</dbReference>
<organism evidence="1">
    <name type="scientific">Thermosphaera aggregans</name>
    <dbReference type="NCBI Taxonomy" id="54254"/>
    <lineage>
        <taxon>Archaea</taxon>
        <taxon>Thermoproteota</taxon>
        <taxon>Thermoprotei</taxon>
        <taxon>Desulfurococcales</taxon>
        <taxon>Desulfurococcaceae</taxon>
        <taxon>Thermosphaera</taxon>
    </lineage>
</organism>
<evidence type="ECO:0000313" key="1">
    <source>
        <dbReference type="EMBL" id="HEF86746.1"/>
    </source>
</evidence>
<dbReference type="EMBL" id="DSJT01000003">
    <property type="protein sequence ID" value="HEF86746.1"/>
    <property type="molecule type" value="Genomic_DNA"/>
</dbReference>
<comment type="caution">
    <text evidence="1">The sequence shown here is derived from an EMBL/GenBank/DDBJ whole genome shotgun (WGS) entry which is preliminary data.</text>
</comment>
<dbReference type="InterPro" id="IPR005358">
    <property type="entry name" value="Puta_zinc/iron-chelating_dom"/>
</dbReference>
<gene>
    <name evidence="1" type="ORF">ENP55_00220</name>
</gene>
<reference evidence="1" key="1">
    <citation type="journal article" date="2020" name="mSystems">
        <title>Genome- and Community-Level Interaction Insights into Carbon Utilization and Element Cycling Functions of Hydrothermarchaeota in Hydrothermal Sediment.</title>
        <authorList>
            <person name="Zhou Z."/>
            <person name="Liu Y."/>
            <person name="Xu W."/>
            <person name="Pan J."/>
            <person name="Luo Z.H."/>
            <person name="Li M."/>
        </authorList>
    </citation>
    <scope>NUCLEOTIDE SEQUENCE [LARGE SCALE GENOMIC DNA]</scope>
    <source>
        <strain evidence="1">SpSt-23</strain>
    </source>
</reference>
<sequence>MPREVVRGVKFSFKCQRSGVCCSSGPNVTLTSYDICRIAKYMNVDWRELVGKYVNAVVADHIPVPFLRGERNRCVFLVKVNGLPSCSIYPARPMRCRLFPFIPYGPKVLDKMYVSSICPGVGRGEEIDPPWEDLKKYSEEVSDHYRRLYDLIFNKGYEPIRALEELTDTVCKEISEA</sequence>
<dbReference type="Pfam" id="PF03692">
    <property type="entry name" value="CxxCxxCC"/>
    <property type="match status" value="1"/>
</dbReference>
<proteinExistence type="predicted"/>
<dbReference type="PANTHER" id="PTHR35866:SF1">
    <property type="entry name" value="YKGJ FAMILY CYSTEINE CLUSTER PROTEIN"/>
    <property type="match status" value="1"/>
</dbReference>
<name>A0A7C2FY92_9CREN</name>